<organism evidence="1 2">
    <name type="scientific">Candidatus Filomicrobium marinum</name>
    <dbReference type="NCBI Taxonomy" id="1608628"/>
    <lineage>
        <taxon>Bacteria</taxon>
        <taxon>Pseudomonadati</taxon>
        <taxon>Pseudomonadota</taxon>
        <taxon>Alphaproteobacteria</taxon>
        <taxon>Hyphomicrobiales</taxon>
        <taxon>Hyphomicrobiaceae</taxon>
        <taxon>Filomicrobium</taxon>
    </lineage>
</organism>
<proteinExistence type="predicted"/>
<dbReference type="AlphaFoldDB" id="A0A0D6JCT0"/>
<dbReference type="Proteomes" id="UP000033187">
    <property type="component" value="Chromosome 1"/>
</dbReference>
<reference evidence="2" key="1">
    <citation type="submission" date="2015-02" db="EMBL/GenBank/DDBJ databases">
        <authorList>
            <person name="Chooi Y.-H."/>
        </authorList>
    </citation>
    <scope>NUCLEOTIDE SEQUENCE [LARGE SCALE GENOMIC DNA]</scope>
    <source>
        <strain evidence="2">strain Y</strain>
    </source>
</reference>
<evidence type="ECO:0000313" key="1">
    <source>
        <dbReference type="EMBL" id="CPR17395.1"/>
    </source>
</evidence>
<keyword evidence="2" id="KW-1185">Reference proteome</keyword>
<dbReference type="EMBL" id="LN829119">
    <property type="protein sequence ID" value="CPR17395.1"/>
    <property type="molecule type" value="Genomic_DNA"/>
</dbReference>
<accession>A0A0D6JCT0</accession>
<gene>
    <name evidence="1" type="ORF">YBN1229_v1_1232</name>
</gene>
<dbReference type="KEGG" id="fiy:BN1229_v1_1232"/>
<sequence length="63" mass="7065">MDCDPLTERGLAGYVPSCLSIYFMELRGEVNISARTTISRNSAIRSELIEARGARIKNMRSPF</sequence>
<protein>
    <submittedName>
        <fullName evidence="1">Uncharacterized protein</fullName>
    </submittedName>
</protein>
<name>A0A0D6JCT0_9HYPH</name>
<evidence type="ECO:0000313" key="2">
    <source>
        <dbReference type="Proteomes" id="UP000033187"/>
    </source>
</evidence>